<evidence type="ECO:0000313" key="2">
    <source>
        <dbReference type="Proteomes" id="UP001274896"/>
    </source>
</evidence>
<name>A0AAE0QB05_9TELE</name>
<dbReference type="AlphaFoldDB" id="A0AAE0QB05"/>
<dbReference type="Proteomes" id="UP001274896">
    <property type="component" value="Unassembled WGS sequence"/>
</dbReference>
<organism evidence="1 2">
    <name type="scientific">Hemibagrus guttatus</name>
    <dbReference type="NCBI Taxonomy" id="175788"/>
    <lineage>
        <taxon>Eukaryota</taxon>
        <taxon>Metazoa</taxon>
        <taxon>Chordata</taxon>
        <taxon>Craniata</taxon>
        <taxon>Vertebrata</taxon>
        <taxon>Euteleostomi</taxon>
        <taxon>Actinopterygii</taxon>
        <taxon>Neopterygii</taxon>
        <taxon>Teleostei</taxon>
        <taxon>Ostariophysi</taxon>
        <taxon>Siluriformes</taxon>
        <taxon>Bagridae</taxon>
        <taxon>Hemibagrus</taxon>
    </lineage>
</organism>
<dbReference type="EMBL" id="JAUCMX010000019">
    <property type="protein sequence ID" value="KAK3516604.1"/>
    <property type="molecule type" value="Genomic_DNA"/>
</dbReference>
<evidence type="ECO:0000313" key="1">
    <source>
        <dbReference type="EMBL" id="KAK3516604.1"/>
    </source>
</evidence>
<reference evidence="1" key="1">
    <citation type="submission" date="2023-06" db="EMBL/GenBank/DDBJ databases">
        <title>Male Hemibagrus guttatus genome.</title>
        <authorList>
            <person name="Bian C."/>
        </authorList>
    </citation>
    <scope>NUCLEOTIDE SEQUENCE</scope>
    <source>
        <strain evidence="1">Male_cb2023</strain>
        <tissue evidence="1">Muscle</tissue>
    </source>
</reference>
<gene>
    <name evidence="1" type="ORF">QTP70_021932</name>
</gene>
<accession>A0AAE0QB05</accession>
<proteinExistence type="predicted"/>
<sequence length="91" mass="10193">MNKLQLVQNATARVLTRTRSTKWSRATVPERSFGYLGSATPTPIKGCRLFGRTSSNKGYSSYGIAFQLVFGIQTLFKSRLKTHLFSQAFNV</sequence>
<keyword evidence="2" id="KW-1185">Reference proteome</keyword>
<comment type="caution">
    <text evidence="1">The sequence shown here is derived from an EMBL/GenBank/DDBJ whole genome shotgun (WGS) entry which is preliminary data.</text>
</comment>
<protein>
    <submittedName>
        <fullName evidence="1">Uncharacterized protein</fullName>
    </submittedName>
</protein>